<name>A0ACC2JW92_9PEZI</name>
<gene>
    <name evidence="1" type="ORF">O1611_g1874</name>
</gene>
<evidence type="ECO:0000313" key="1">
    <source>
        <dbReference type="EMBL" id="KAJ8131745.1"/>
    </source>
</evidence>
<dbReference type="Proteomes" id="UP001153332">
    <property type="component" value="Unassembled WGS sequence"/>
</dbReference>
<keyword evidence="2" id="KW-1185">Reference proteome</keyword>
<dbReference type="EMBL" id="JAPUUL010000235">
    <property type="protein sequence ID" value="KAJ8131745.1"/>
    <property type="molecule type" value="Genomic_DNA"/>
</dbReference>
<accession>A0ACC2JW92</accession>
<organism evidence="1 2">
    <name type="scientific">Lasiodiplodia mahajangana</name>
    <dbReference type="NCBI Taxonomy" id="1108764"/>
    <lineage>
        <taxon>Eukaryota</taxon>
        <taxon>Fungi</taxon>
        <taxon>Dikarya</taxon>
        <taxon>Ascomycota</taxon>
        <taxon>Pezizomycotina</taxon>
        <taxon>Dothideomycetes</taxon>
        <taxon>Dothideomycetes incertae sedis</taxon>
        <taxon>Botryosphaeriales</taxon>
        <taxon>Botryosphaeriaceae</taxon>
        <taxon>Lasiodiplodia</taxon>
    </lineage>
</organism>
<proteinExistence type="predicted"/>
<protein>
    <submittedName>
        <fullName evidence="1">Uncharacterized protein</fullName>
    </submittedName>
</protein>
<reference evidence="1" key="1">
    <citation type="submission" date="2022-12" db="EMBL/GenBank/DDBJ databases">
        <title>Genome Sequence of Lasiodiplodia mahajangana.</title>
        <authorList>
            <person name="Buettner E."/>
        </authorList>
    </citation>
    <scope>NUCLEOTIDE SEQUENCE</scope>
    <source>
        <strain evidence="1">VT137</strain>
    </source>
</reference>
<comment type="caution">
    <text evidence="1">The sequence shown here is derived from an EMBL/GenBank/DDBJ whole genome shotgun (WGS) entry which is preliminary data.</text>
</comment>
<evidence type="ECO:0000313" key="2">
    <source>
        <dbReference type="Proteomes" id="UP001153332"/>
    </source>
</evidence>
<sequence>MTMLALVLLILSVLEHVTGLPPPDANLILKDRMPAHHFHNTNTIESRALAIPGNTWQYDREECIWVRQFYPVVAVSCTEYCVAGLKGDKARLKYHIMMTGNGQDLNAWCENFKRRLMFKCDVGEPDVFDCNAGRAPLDPGLETYAYDAWEGKVVTMQGINLRFDFTKTWYADANHQCVADTIRDVTCRGVDQRMGLRCLPVLWRAPRDQDDEDTTPVFPHGCLADNQVPPSSI</sequence>